<dbReference type="PANTHER" id="PTHR10357:SF179">
    <property type="entry name" value="NEUTRAL AND BASIC AMINO ACID TRANSPORT PROTEIN RBAT"/>
    <property type="match status" value="1"/>
</dbReference>
<dbReference type="GO" id="GO:0005975">
    <property type="term" value="P:carbohydrate metabolic process"/>
    <property type="evidence" value="ECO:0007669"/>
    <property type="project" value="InterPro"/>
</dbReference>
<evidence type="ECO:0000256" key="5">
    <source>
        <dbReference type="ARBA" id="ARBA00023295"/>
    </source>
</evidence>
<evidence type="ECO:0000256" key="4">
    <source>
        <dbReference type="ARBA" id="ARBA00023180"/>
    </source>
</evidence>
<dbReference type="AlphaFoldDB" id="A0A9P0F811"/>
<evidence type="ECO:0000256" key="3">
    <source>
        <dbReference type="ARBA" id="ARBA00012741"/>
    </source>
</evidence>
<evidence type="ECO:0000313" key="8">
    <source>
        <dbReference type="EMBL" id="CAH0392995.1"/>
    </source>
</evidence>
<evidence type="ECO:0000313" key="9">
    <source>
        <dbReference type="Proteomes" id="UP001152759"/>
    </source>
</evidence>
<evidence type="ECO:0000259" key="7">
    <source>
        <dbReference type="SMART" id="SM00642"/>
    </source>
</evidence>
<dbReference type="Gene3D" id="2.60.40.1180">
    <property type="entry name" value="Golgi alpha-mannosidase II"/>
    <property type="match status" value="1"/>
</dbReference>
<dbReference type="FunFam" id="3.90.400.10:FF:000001">
    <property type="entry name" value="Maltase A3, isoform A"/>
    <property type="match status" value="1"/>
</dbReference>
<dbReference type="SMART" id="SM00642">
    <property type="entry name" value="Aamy"/>
    <property type="match status" value="1"/>
</dbReference>
<evidence type="ECO:0000256" key="6">
    <source>
        <dbReference type="SAM" id="MobiDB-lite"/>
    </source>
</evidence>
<sequence length="557" mass="64373">MMKSILKYFLTPAGIYQKLDYVKEIGVDVIWIQPFYKSPMLDNGYDVADYKSVGPLFGTIEDFKKLLKGVHDRGMKLIMDFVPNHSSDQCEWFKLSLKGIEPYKDFYVYRDAKKLNDTHSTYPNNWRSIFGGPAWTWREERKQYSFNQFSSKQPDLNYYSPHLRREMTNVLRYWMDMGVDGFRIDATKHLVEADHFRDEPVLPGVQTVNDYYTLNHTYTVNQPGSYELVKSWSALLKEYSQKDGQTRLVAVEDYNKPETLMRYFGDETHPGAHIPFNFLPLLFFSFKSNSTVIEKVIRAWTDVFPEGYYNWVLENHDNPRMSTKFNPESVDMLNAFILLLPGVATIYYGSELGLEDIKTRPDQRRDPQNAGGRTGPTVTRDASRGPMLWDDTTNAGFTTAKKPWLPVNPNYYRKNVKNQKENPISHLNVFKRLTKLRKTPVIQHGDFHTFMHGDWVYIFTRSLETETVAVLMNLGSETEEVCAKNSASTLPDTMFVYTSSIQSGIQEGSKVSTRNVDGTGCPRLRPFSTLVLNTSQGTAATYSIFAMFLTLFTRYIW</sequence>
<organism evidence="8 9">
    <name type="scientific">Bemisia tabaci</name>
    <name type="common">Sweetpotato whitefly</name>
    <name type="synonym">Aleurodes tabaci</name>
    <dbReference type="NCBI Taxonomy" id="7038"/>
    <lineage>
        <taxon>Eukaryota</taxon>
        <taxon>Metazoa</taxon>
        <taxon>Ecdysozoa</taxon>
        <taxon>Arthropoda</taxon>
        <taxon>Hexapoda</taxon>
        <taxon>Insecta</taxon>
        <taxon>Pterygota</taxon>
        <taxon>Neoptera</taxon>
        <taxon>Paraneoptera</taxon>
        <taxon>Hemiptera</taxon>
        <taxon>Sternorrhyncha</taxon>
        <taxon>Aleyrodoidea</taxon>
        <taxon>Aleyrodidae</taxon>
        <taxon>Aleyrodinae</taxon>
        <taxon>Bemisia</taxon>
    </lineage>
</organism>
<dbReference type="GO" id="GO:0004558">
    <property type="term" value="F:alpha-1,4-glucosidase activity"/>
    <property type="evidence" value="ECO:0007669"/>
    <property type="project" value="UniProtKB-EC"/>
</dbReference>
<name>A0A9P0F811_BEMTA</name>
<reference evidence="8" key="1">
    <citation type="submission" date="2021-12" db="EMBL/GenBank/DDBJ databases">
        <authorList>
            <person name="King R."/>
        </authorList>
    </citation>
    <scope>NUCLEOTIDE SEQUENCE</scope>
</reference>
<keyword evidence="9" id="KW-1185">Reference proteome</keyword>
<keyword evidence="5" id="KW-0326">Glycosidase</keyword>
<dbReference type="InterPro" id="IPR017853">
    <property type="entry name" value="GH"/>
</dbReference>
<evidence type="ECO:0000256" key="1">
    <source>
        <dbReference type="ARBA" id="ARBA00001657"/>
    </source>
</evidence>
<dbReference type="InterPro" id="IPR045857">
    <property type="entry name" value="O16G_dom_2"/>
</dbReference>
<proteinExistence type="inferred from homology"/>
<dbReference type="PANTHER" id="PTHR10357">
    <property type="entry name" value="ALPHA-AMYLASE FAMILY MEMBER"/>
    <property type="match status" value="1"/>
</dbReference>
<feature type="domain" description="Glycosyl hydrolase family 13 catalytic" evidence="7">
    <location>
        <begin position="3"/>
        <end position="384"/>
    </location>
</feature>
<dbReference type="Gene3D" id="3.20.20.80">
    <property type="entry name" value="Glycosidases"/>
    <property type="match status" value="1"/>
</dbReference>
<dbReference type="Pfam" id="PF00128">
    <property type="entry name" value="Alpha-amylase"/>
    <property type="match status" value="1"/>
</dbReference>
<dbReference type="InterPro" id="IPR006047">
    <property type="entry name" value="GH13_cat_dom"/>
</dbReference>
<keyword evidence="4" id="KW-0325">Glycoprotein</keyword>
<gene>
    <name evidence="8" type="ORF">BEMITA_LOCUS11449</name>
</gene>
<dbReference type="Proteomes" id="UP001152759">
    <property type="component" value="Chromosome 7"/>
</dbReference>
<dbReference type="SUPFAM" id="SSF51445">
    <property type="entry name" value="(Trans)glycosidases"/>
    <property type="match status" value="1"/>
</dbReference>
<feature type="region of interest" description="Disordered" evidence="6">
    <location>
        <begin position="358"/>
        <end position="385"/>
    </location>
</feature>
<evidence type="ECO:0000256" key="2">
    <source>
        <dbReference type="ARBA" id="ARBA00008061"/>
    </source>
</evidence>
<comment type="catalytic activity">
    <reaction evidence="1">
        <text>Hydrolysis of terminal, non-reducing (1-&gt;4)-linked alpha-D-glucose residues with release of alpha-D-glucose.</text>
        <dbReference type="EC" id="3.2.1.20"/>
    </reaction>
</comment>
<dbReference type="Gene3D" id="3.90.400.10">
    <property type="entry name" value="Oligo-1,6-glucosidase, Domain 2"/>
    <property type="match status" value="1"/>
</dbReference>
<dbReference type="EMBL" id="OU963868">
    <property type="protein sequence ID" value="CAH0392995.1"/>
    <property type="molecule type" value="Genomic_DNA"/>
</dbReference>
<keyword evidence="5" id="KW-0378">Hydrolase</keyword>
<accession>A0A9P0F811</accession>
<feature type="compositionally biased region" description="Basic and acidic residues" evidence="6">
    <location>
        <begin position="358"/>
        <end position="367"/>
    </location>
</feature>
<dbReference type="EC" id="3.2.1.20" evidence="3"/>
<comment type="similarity">
    <text evidence="2">Belongs to the glycosyl hydrolase 13 family.</text>
</comment>
<protein>
    <recommendedName>
        <fullName evidence="3">alpha-glucosidase</fullName>
        <ecNumber evidence="3">3.2.1.20</ecNumber>
    </recommendedName>
</protein>
<dbReference type="InterPro" id="IPR013780">
    <property type="entry name" value="Glyco_hydro_b"/>
</dbReference>